<dbReference type="PROSITE" id="PS51722">
    <property type="entry name" value="G_TR_2"/>
    <property type="match status" value="1"/>
</dbReference>
<dbReference type="GO" id="GO:0003924">
    <property type="term" value="F:GTPase activity"/>
    <property type="evidence" value="ECO:0007669"/>
    <property type="project" value="InterPro"/>
</dbReference>
<dbReference type="InterPro" id="IPR027417">
    <property type="entry name" value="P-loop_NTPase"/>
</dbReference>
<dbReference type="FunFam" id="2.40.30.10:FF:000007">
    <property type="entry name" value="Translation initiation factor IF-2"/>
    <property type="match status" value="1"/>
</dbReference>
<dbReference type="GO" id="GO:0005829">
    <property type="term" value="C:cytosol"/>
    <property type="evidence" value="ECO:0007669"/>
    <property type="project" value="TreeGrafter"/>
</dbReference>
<accession>A0A381VB99</accession>
<dbReference type="SUPFAM" id="SSF52540">
    <property type="entry name" value="P-loop containing nucleoside triphosphate hydrolases"/>
    <property type="match status" value="1"/>
</dbReference>
<dbReference type="InterPro" id="IPR000178">
    <property type="entry name" value="TF_IF2_bacterial-like"/>
</dbReference>
<dbReference type="CDD" id="cd01887">
    <property type="entry name" value="IF2_eIF5B"/>
    <property type="match status" value="1"/>
</dbReference>
<evidence type="ECO:0000256" key="4">
    <source>
        <dbReference type="ARBA" id="ARBA00022917"/>
    </source>
</evidence>
<dbReference type="InterPro" id="IPR023115">
    <property type="entry name" value="TIF_IF2_dom3"/>
</dbReference>
<dbReference type="FunFam" id="3.40.50.300:FF:000019">
    <property type="entry name" value="Translation initiation factor IF-2"/>
    <property type="match status" value="1"/>
</dbReference>
<evidence type="ECO:0000313" key="7">
    <source>
        <dbReference type="EMBL" id="SVA37640.1"/>
    </source>
</evidence>
<feature type="domain" description="Tr-type G" evidence="6">
    <location>
        <begin position="243"/>
        <end position="412"/>
    </location>
</feature>
<dbReference type="PANTHER" id="PTHR43381:SF5">
    <property type="entry name" value="TR-TYPE G DOMAIN-CONTAINING PROTEIN"/>
    <property type="match status" value="1"/>
</dbReference>
<dbReference type="InterPro" id="IPR009000">
    <property type="entry name" value="Transl_B-barrel_sf"/>
</dbReference>
<dbReference type="CDD" id="cd03702">
    <property type="entry name" value="IF2_mtIF2_II"/>
    <property type="match status" value="1"/>
</dbReference>
<keyword evidence="4" id="KW-0648">Protein biosynthesis</keyword>
<dbReference type="SUPFAM" id="SSF52156">
    <property type="entry name" value="Initiation factor IF2/eIF5b, domain 3"/>
    <property type="match status" value="1"/>
</dbReference>
<keyword evidence="2" id="KW-0396">Initiation factor</keyword>
<dbReference type="Pfam" id="PF22042">
    <property type="entry name" value="EF-G_D2"/>
    <property type="match status" value="1"/>
</dbReference>
<comment type="similarity">
    <text evidence="1">Belongs to the TRAFAC class translation factor GTPase superfamily. Classic translation factor GTPase family. IF-2 subfamily.</text>
</comment>
<protein>
    <recommendedName>
        <fullName evidence="6">Tr-type G domain-containing protein</fullName>
    </recommendedName>
</protein>
<dbReference type="InterPro" id="IPR053905">
    <property type="entry name" value="EF-G-like_DII"/>
</dbReference>
<dbReference type="EMBL" id="UINC01008359">
    <property type="protein sequence ID" value="SVA37640.1"/>
    <property type="molecule type" value="Genomic_DNA"/>
</dbReference>
<dbReference type="NCBIfam" id="TIGR00231">
    <property type="entry name" value="small_GTP"/>
    <property type="match status" value="1"/>
</dbReference>
<dbReference type="AlphaFoldDB" id="A0A381VB99"/>
<dbReference type="HAMAP" id="MF_00100_B">
    <property type="entry name" value="IF_2_B"/>
    <property type="match status" value="1"/>
</dbReference>
<dbReference type="GO" id="GO:0003743">
    <property type="term" value="F:translation initiation factor activity"/>
    <property type="evidence" value="ECO:0007669"/>
    <property type="project" value="UniProtKB-KW"/>
</dbReference>
<evidence type="ECO:0000259" key="6">
    <source>
        <dbReference type="PROSITE" id="PS51722"/>
    </source>
</evidence>
<dbReference type="Gene3D" id="3.40.50.300">
    <property type="entry name" value="P-loop containing nucleotide triphosphate hydrolases"/>
    <property type="match status" value="1"/>
</dbReference>
<dbReference type="FunFam" id="3.40.50.10050:FF:000001">
    <property type="entry name" value="Translation initiation factor IF-2"/>
    <property type="match status" value="1"/>
</dbReference>
<dbReference type="InterPro" id="IPR006847">
    <property type="entry name" value="IF2_N"/>
</dbReference>
<dbReference type="InterPro" id="IPR036925">
    <property type="entry name" value="TIF_IF2_dom3_sf"/>
</dbReference>
<dbReference type="FunFam" id="2.40.30.10:FF:000008">
    <property type="entry name" value="Translation initiation factor IF-2"/>
    <property type="match status" value="1"/>
</dbReference>
<dbReference type="PANTHER" id="PTHR43381">
    <property type="entry name" value="TRANSLATION INITIATION FACTOR IF-2-RELATED"/>
    <property type="match status" value="1"/>
</dbReference>
<gene>
    <name evidence="7" type="ORF">METZ01_LOCUS90494</name>
</gene>
<dbReference type="InterPro" id="IPR000795">
    <property type="entry name" value="T_Tr_GTP-bd_dom"/>
</dbReference>
<dbReference type="Pfam" id="PF00009">
    <property type="entry name" value="GTP_EFTU"/>
    <property type="match status" value="1"/>
</dbReference>
<dbReference type="CDD" id="cd03692">
    <property type="entry name" value="mtIF2_IVc"/>
    <property type="match status" value="1"/>
</dbReference>
<feature type="non-terminal residue" evidence="7">
    <location>
        <position position="727"/>
    </location>
</feature>
<dbReference type="InterPro" id="IPR044145">
    <property type="entry name" value="IF2_II"/>
</dbReference>
<dbReference type="GO" id="GO:0005525">
    <property type="term" value="F:GTP binding"/>
    <property type="evidence" value="ECO:0007669"/>
    <property type="project" value="UniProtKB-KW"/>
</dbReference>
<dbReference type="SUPFAM" id="SSF50447">
    <property type="entry name" value="Translation proteins"/>
    <property type="match status" value="2"/>
</dbReference>
<proteinExistence type="inferred from homology"/>
<dbReference type="InterPro" id="IPR005225">
    <property type="entry name" value="Small_GTP-bd"/>
</dbReference>
<dbReference type="NCBIfam" id="TIGR00487">
    <property type="entry name" value="IF-2"/>
    <property type="match status" value="1"/>
</dbReference>
<name>A0A381VB99_9ZZZZ</name>
<keyword evidence="5" id="KW-0342">GTP-binding</keyword>
<keyword evidence="3" id="KW-0547">Nucleotide-binding</keyword>
<evidence type="ECO:0000256" key="5">
    <source>
        <dbReference type="ARBA" id="ARBA00023134"/>
    </source>
</evidence>
<dbReference type="Pfam" id="PF04760">
    <property type="entry name" value="IF2_N"/>
    <property type="match status" value="1"/>
</dbReference>
<evidence type="ECO:0000256" key="3">
    <source>
        <dbReference type="ARBA" id="ARBA00022741"/>
    </source>
</evidence>
<dbReference type="Pfam" id="PF11987">
    <property type="entry name" value="IF-2"/>
    <property type="match status" value="1"/>
</dbReference>
<reference evidence="7" key="1">
    <citation type="submission" date="2018-05" db="EMBL/GenBank/DDBJ databases">
        <authorList>
            <person name="Lanie J.A."/>
            <person name="Ng W.-L."/>
            <person name="Kazmierczak K.M."/>
            <person name="Andrzejewski T.M."/>
            <person name="Davidsen T.M."/>
            <person name="Wayne K.J."/>
            <person name="Tettelin H."/>
            <person name="Glass J.I."/>
            <person name="Rusch D."/>
            <person name="Podicherti R."/>
            <person name="Tsui H.-C.T."/>
            <person name="Winkler M.E."/>
        </authorList>
    </citation>
    <scope>NUCLEOTIDE SEQUENCE</scope>
</reference>
<evidence type="ECO:0000256" key="1">
    <source>
        <dbReference type="ARBA" id="ARBA00007733"/>
    </source>
</evidence>
<evidence type="ECO:0000256" key="2">
    <source>
        <dbReference type="ARBA" id="ARBA00022540"/>
    </source>
</evidence>
<organism evidence="7">
    <name type="scientific">marine metagenome</name>
    <dbReference type="NCBI Taxonomy" id="408172"/>
    <lineage>
        <taxon>unclassified sequences</taxon>
        <taxon>metagenomes</taxon>
        <taxon>ecological metagenomes</taxon>
    </lineage>
</organism>
<dbReference type="Gene3D" id="2.40.30.10">
    <property type="entry name" value="Translation factors"/>
    <property type="match status" value="2"/>
</dbReference>
<dbReference type="Gene3D" id="3.40.50.10050">
    <property type="entry name" value="Translation initiation factor IF- 2, domain 3"/>
    <property type="match status" value="1"/>
</dbReference>
<dbReference type="InterPro" id="IPR015760">
    <property type="entry name" value="TIF_IF2"/>
</dbReference>
<sequence>MEKKNFKKKLTLSVSSLTKKKSDKIRYAKSQNENAVIIEKKNIRTGFMKVNQQFSRDQIRSGTKTGKIFNKDLNLINKDSEKRKLAEQRATKRVKGQVVAEKVIKGKPIVKKREYKLTLSRALNEDNLGFKSRSLASIKRAKRKENIAVSKNTLLENNKPIVRNINVPKVITIRKLANRMAEQASSLIKHLLSMGVTATINHSIDADTAEYLIKEFGHNPIREEKIDIKIDKTSLSLEADLKKRAPIVTVMGHVDHGKTSLLDSIRDTDVVSGEHGGITQHIGAYQVNMNNEKITFIDTPGHAAFTEMRARGSKLTDIVVLVVAADDGVKPQTVEAIKHAKAAKVPIVVAITKCDLHEANPQNVKNQLLEHELIAEELSGDTLFSEVSSKTKKNLDKIKENILLQSELLDLKADYKGKASGVILESKIDAGRGPVSTVIIINGTLKKGDYFVSGPTWGKIRALINDKSTAIEQAVPSTPVEILGMNEPAKAGDDFIVVENENKAKEINTYRKENLQSEKNSLVFVTQDSAFKDNKIKELNIIIKSDVQGSSEAIKTAILNIKNEEVLPKIIHSDIGLITETDVSLARASNAVLIAFNVKPSKEAKKMAEHNKIEIKYFNIIYEVLDFIKSNLSGMLKPSIEEQITGSAEVMEIFKVSKFGKVAGSKVMEGEITLNSNARLIRDGNIVYTGKISSIYREKNAAKQVSVGLECGIILKDFADYKEKDII</sequence>